<dbReference type="EMBL" id="AYZJ01000043">
    <property type="protein sequence ID" value="KRN21635.1"/>
    <property type="molecule type" value="Genomic_DNA"/>
</dbReference>
<dbReference type="InterPro" id="IPR007074">
    <property type="entry name" value="LicD/FKTN/FKRP_NTP_transf"/>
</dbReference>
<feature type="domain" description="LicD/FKTN/FKRP nucleotidyltransferase" evidence="1">
    <location>
        <begin position="21"/>
        <end position="252"/>
    </location>
</feature>
<dbReference type="PANTHER" id="PTHR43404">
    <property type="entry name" value="LIPOPOLYSACCHARIDE CHOLINEPHOSPHOTRANSFERASE LICD"/>
    <property type="match status" value="1"/>
</dbReference>
<name>A0A0R2EZX6_9LACO</name>
<accession>A0A0R2EZX6</accession>
<evidence type="ECO:0000259" key="1">
    <source>
        <dbReference type="Pfam" id="PF04991"/>
    </source>
</evidence>
<dbReference type="GO" id="GO:0009100">
    <property type="term" value="P:glycoprotein metabolic process"/>
    <property type="evidence" value="ECO:0007669"/>
    <property type="project" value="UniProtKB-ARBA"/>
</dbReference>
<dbReference type="Proteomes" id="UP000050865">
    <property type="component" value="Unassembled WGS sequence"/>
</dbReference>
<dbReference type="InterPro" id="IPR052942">
    <property type="entry name" value="LPS_cholinephosphotransferase"/>
</dbReference>
<organism evidence="2 3">
    <name type="scientific">Lacticaseibacillus camelliae DSM 22697 = JCM 13995</name>
    <dbReference type="NCBI Taxonomy" id="1423730"/>
    <lineage>
        <taxon>Bacteria</taxon>
        <taxon>Bacillati</taxon>
        <taxon>Bacillota</taxon>
        <taxon>Bacilli</taxon>
        <taxon>Lactobacillales</taxon>
        <taxon>Lactobacillaceae</taxon>
        <taxon>Lacticaseibacillus</taxon>
    </lineage>
</organism>
<sequence length="274" mass="32080">MTLQQIQECELNILSYIDGICRSHGLRYSIFYGSLIGLERHHGFIPWDDDIDIVLARPDYDRLIKLLAGQSDYPVLSFETRAHYRYAFAKVVDPATTMVSHQVYGAEDPLMGVFVDIFALDGAPAGRVAQYRFHDECEKLRENMMDTLPNGTYARSFSRWKAYVKRVIRYPHYRSLMAQGDDNYWRQRYVKTMTRYSFDKASECGRPEYLNEDWGVFPVAWFSSDEFEDVNFAGRTVMAIKARKEFLTLRFGDYMKMPPASARVTNHPYTFYFK</sequence>
<proteinExistence type="predicted"/>
<dbReference type="STRING" id="1423730.FC75_GL002154"/>
<evidence type="ECO:0000313" key="2">
    <source>
        <dbReference type="EMBL" id="KRN21635.1"/>
    </source>
</evidence>
<comment type="caution">
    <text evidence="2">The sequence shown here is derived from an EMBL/GenBank/DDBJ whole genome shotgun (WGS) entry which is preliminary data.</text>
</comment>
<reference evidence="2 3" key="1">
    <citation type="journal article" date="2015" name="Genome Announc.">
        <title>Expanding the biotechnology potential of lactobacilli through comparative genomics of 213 strains and associated genera.</title>
        <authorList>
            <person name="Sun Z."/>
            <person name="Harris H.M."/>
            <person name="McCann A."/>
            <person name="Guo C."/>
            <person name="Argimon S."/>
            <person name="Zhang W."/>
            <person name="Yang X."/>
            <person name="Jeffery I.B."/>
            <person name="Cooney J.C."/>
            <person name="Kagawa T.F."/>
            <person name="Liu W."/>
            <person name="Song Y."/>
            <person name="Salvetti E."/>
            <person name="Wrobel A."/>
            <person name="Rasinkangas P."/>
            <person name="Parkhill J."/>
            <person name="Rea M.C."/>
            <person name="O'Sullivan O."/>
            <person name="Ritari J."/>
            <person name="Douillard F.P."/>
            <person name="Paul Ross R."/>
            <person name="Yang R."/>
            <person name="Briner A.E."/>
            <person name="Felis G.E."/>
            <person name="de Vos W.M."/>
            <person name="Barrangou R."/>
            <person name="Klaenhammer T.R."/>
            <person name="Caufield P.W."/>
            <person name="Cui Y."/>
            <person name="Zhang H."/>
            <person name="O'Toole P.W."/>
        </authorList>
    </citation>
    <scope>NUCLEOTIDE SEQUENCE [LARGE SCALE GENOMIC DNA]</scope>
    <source>
        <strain evidence="2 3">DSM 22697</strain>
    </source>
</reference>
<gene>
    <name evidence="2" type="ORF">FC75_GL002154</name>
</gene>
<dbReference type="AlphaFoldDB" id="A0A0R2EZX6"/>
<protein>
    <recommendedName>
        <fullName evidence="1">LicD/FKTN/FKRP nucleotidyltransferase domain-containing protein</fullName>
    </recommendedName>
</protein>
<dbReference type="PATRIC" id="fig|1423730.4.peg.2237"/>
<dbReference type="PANTHER" id="PTHR43404:SF2">
    <property type="entry name" value="LIPOPOLYSACCHARIDE CHOLINEPHOSPHOTRANSFERASE LICD"/>
    <property type="match status" value="1"/>
</dbReference>
<keyword evidence="3" id="KW-1185">Reference proteome</keyword>
<evidence type="ECO:0000313" key="3">
    <source>
        <dbReference type="Proteomes" id="UP000050865"/>
    </source>
</evidence>
<dbReference type="Pfam" id="PF04991">
    <property type="entry name" value="LicD"/>
    <property type="match status" value="1"/>
</dbReference>